<dbReference type="GO" id="GO:0005811">
    <property type="term" value="C:lipid droplet"/>
    <property type="evidence" value="ECO:0007669"/>
    <property type="project" value="TreeGrafter"/>
</dbReference>
<proteinExistence type="evidence at transcript level"/>
<reference evidence="3" key="1">
    <citation type="submission" date="2007-06" db="EMBL/GenBank/DDBJ databases">
        <title>Full length cDNA sequences from Sitka Spruce (Picea sitchensis).</title>
        <authorList>
            <person name="Ralph S.G."/>
            <person name="Chun H.E."/>
            <person name="Liao N."/>
            <person name="Ali J."/>
            <person name="Reid K."/>
            <person name="Kolosova N."/>
            <person name="Cooper N."/>
            <person name="Cullis C."/>
            <person name="Jancsik S."/>
            <person name="Moore R."/>
            <person name="Mayo M."/>
            <person name="Wagner S."/>
            <person name="Holt R.A."/>
            <person name="Jones S.J.M."/>
            <person name="Marra M.A."/>
            <person name="Ritland C.E."/>
            <person name="Ritland K."/>
            <person name="Bohlmann J."/>
        </authorList>
    </citation>
    <scope>NUCLEOTIDE SEQUENCE</scope>
    <source>
        <tissue evidence="3">Green portion of the leader tissue</tissue>
    </source>
</reference>
<organism evidence="3">
    <name type="scientific">Picea sitchensis</name>
    <name type="common">Sitka spruce</name>
    <name type="synonym">Pinus sitchensis</name>
    <dbReference type="NCBI Taxonomy" id="3332"/>
    <lineage>
        <taxon>Eukaryota</taxon>
        <taxon>Viridiplantae</taxon>
        <taxon>Streptophyta</taxon>
        <taxon>Embryophyta</taxon>
        <taxon>Tracheophyta</taxon>
        <taxon>Spermatophyta</taxon>
        <taxon>Pinopsida</taxon>
        <taxon>Pinidae</taxon>
        <taxon>Conifers I</taxon>
        <taxon>Pinales</taxon>
        <taxon>Pinaceae</taxon>
        <taxon>Picea</taxon>
    </lineage>
</organism>
<dbReference type="GO" id="GO:0005886">
    <property type="term" value="C:plasma membrane"/>
    <property type="evidence" value="ECO:0007669"/>
    <property type="project" value="TreeGrafter"/>
</dbReference>
<dbReference type="Gene3D" id="3.40.50.720">
    <property type="entry name" value="NAD(P)-binding Rossmann-like Domain"/>
    <property type="match status" value="1"/>
</dbReference>
<dbReference type="InterPro" id="IPR036291">
    <property type="entry name" value="NAD(P)-bd_dom_sf"/>
</dbReference>
<dbReference type="EMBL" id="EF677542">
    <property type="protein sequence ID" value="ABR17362.1"/>
    <property type="molecule type" value="mRNA"/>
</dbReference>
<dbReference type="PANTHER" id="PTHR12286:SF5">
    <property type="entry name" value="SACCHAROPINE DEHYDROGENASE-LIKE OXIDOREDUCTASE"/>
    <property type="match status" value="1"/>
</dbReference>
<dbReference type="InterPro" id="IPR005097">
    <property type="entry name" value="Sacchrp_dh_NADP-bd"/>
</dbReference>
<dbReference type="OMA" id="KRPVQMH"/>
<dbReference type="GO" id="GO:0009247">
    <property type="term" value="P:glycolipid biosynthetic process"/>
    <property type="evidence" value="ECO:0007669"/>
    <property type="project" value="TreeGrafter"/>
</dbReference>
<evidence type="ECO:0000259" key="2">
    <source>
        <dbReference type="Pfam" id="PF03435"/>
    </source>
</evidence>
<evidence type="ECO:0000313" key="3">
    <source>
        <dbReference type="EMBL" id="ABR17362.1"/>
    </source>
</evidence>
<dbReference type="Pfam" id="PF03435">
    <property type="entry name" value="Sacchrp_dh_NADP"/>
    <property type="match status" value="1"/>
</dbReference>
<evidence type="ECO:0000256" key="1">
    <source>
        <dbReference type="ARBA" id="ARBA00038048"/>
    </source>
</evidence>
<accession>B8LNY2</accession>
<comment type="similarity">
    <text evidence="1">Belongs to the saccharopine dehydrogenase family.</text>
</comment>
<dbReference type="AlphaFoldDB" id="B8LNY2"/>
<dbReference type="GO" id="GO:0005739">
    <property type="term" value="C:mitochondrion"/>
    <property type="evidence" value="ECO:0007669"/>
    <property type="project" value="TreeGrafter"/>
</dbReference>
<dbReference type="InterPro" id="IPR051276">
    <property type="entry name" value="Saccharopine_DH-like_oxidrdct"/>
</dbReference>
<feature type="domain" description="Saccharopine dehydrogenase NADP binding" evidence="2">
    <location>
        <begin position="9"/>
        <end position="143"/>
    </location>
</feature>
<sequence>MEDERLDAVILGASGFTGKYVVRYFLAQLDRDGGQRINIGIAGRSRSKVAEALRWAAAPSLPPANIPIIEADVTSPPSLAALCRRTKLVLNCVGPYRLYGEPVVSACVEGGVDYLDITGEPGFMEKMEAAYHQRAEETGSLVISACGYDSIPAELGVIFHSKQWKPPSVPHSVDSYLALESDKRIVGNIGTFQSAVLGVANVHDLQKLRRSRPRRAKPQIPGPPARKAKLIEHISSIGLWALKLPSSDAIVVRRTQTFLAEDPQGLPGVNENSDFAEKRKNFWSEVKPLHYGVYIGYKSLLSVAGTIFTGLNVLLLGSFGWGRSLLLKYPEIFTLGLFKKTGPTEEEVKSATFKMTFLGHGYSDESCLLQQKTKPDMEIVTRISGPEVGYVTTPITLVQCALILIDQRHSLPKGGVFPPGIVFGPTDLQERLEKNGISFEVLSKRTIS</sequence>
<dbReference type="PANTHER" id="PTHR12286">
    <property type="entry name" value="SACCHAROPINE DEHYDROGENASE-LIKE OXIDOREDUCTASE"/>
    <property type="match status" value="1"/>
</dbReference>
<name>B8LNY2_PICSI</name>
<protein>
    <recommendedName>
        <fullName evidence="2">Saccharopine dehydrogenase NADP binding domain-containing protein</fullName>
    </recommendedName>
</protein>
<dbReference type="SUPFAM" id="SSF51735">
    <property type="entry name" value="NAD(P)-binding Rossmann-fold domains"/>
    <property type="match status" value="1"/>
</dbReference>